<reference evidence="2 3" key="1">
    <citation type="submission" date="2019-07" db="EMBL/GenBank/DDBJ databases">
        <title>Shewanella sp. YLB-06 whole genomic sequence.</title>
        <authorList>
            <person name="Yu L."/>
        </authorList>
    </citation>
    <scope>NUCLEOTIDE SEQUENCE [LARGE SCALE GENOMIC DNA]</scope>
    <source>
        <strain evidence="2 3">YLB-06</strain>
    </source>
</reference>
<name>A0ABX5WX99_9GAMM</name>
<keyword evidence="1" id="KW-1133">Transmembrane helix</keyword>
<organism evidence="2 3">
    <name type="scientific">Shewanella psychropiezotolerans</name>
    <dbReference type="NCBI Taxonomy" id="2593655"/>
    <lineage>
        <taxon>Bacteria</taxon>
        <taxon>Pseudomonadati</taxon>
        <taxon>Pseudomonadota</taxon>
        <taxon>Gammaproteobacteria</taxon>
        <taxon>Alteromonadales</taxon>
        <taxon>Shewanellaceae</taxon>
        <taxon>Shewanella</taxon>
    </lineage>
</organism>
<gene>
    <name evidence="2" type="ORF">FM037_11355</name>
</gene>
<keyword evidence="1" id="KW-0472">Membrane</keyword>
<proteinExistence type="predicted"/>
<protein>
    <submittedName>
        <fullName evidence="2">Uncharacterized protein</fullName>
    </submittedName>
</protein>
<evidence type="ECO:0000313" key="3">
    <source>
        <dbReference type="Proteomes" id="UP000315947"/>
    </source>
</evidence>
<evidence type="ECO:0000313" key="2">
    <source>
        <dbReference type="EMBL" id="QDO83720.1"/>
    </source>
</evidence>
<feature type="transmembrane region" description="Helical" evidence="1">
    <location>
        <begin position="15"/>
        <end position="35"/>
    </location>
</feature>
<accession>A0ABX5WX99</accession>
<keyword evidence="3" id="KW-1185">Reference proteome</keyword>
<keyword evidence="1" id="KW-0812">Transmembrane</keyword>
<evidence type="ECO:0000256" key="1">
    <source>
        <dbReference type="SAM" id="Phobius"/>
    </source>
</evidence>
<sequence>MKRRYNHGLLLPLEFAVFTKILITLLVIVGAFFYLRKPARLSVQTRTVDVGKRIMLRYIFMGLIAVSMFGSTGYWYWSWQDGNQVVRVTIVSPLIDSTSVYQVRKKDILNNQITTIDGINIRLSNQERVIIANSN</sequence>
<feature type="transmembrane region" description="Helical" evidence="1">
    <location>
        <begin position="56"/>
        <end position="77"/>
    </location>
</feature>
<dbReference type="EMBL" id="CP041614">
    <property type="protein sequence ID" value="QDO83720.1"/>
    <property type="molecule type" value="Genomic_DNA"/>
</dbReference>
<dbReference type="Proteomes" id="UP000315947">
    <property type="component" value="Chromosome"/>
</dbReference>